<dbReference type="PROSITE" id="PS51257">
    <property type="entry name" value="PROKAR_LIPOPROTEIN"/>
    <property type="match status" value="1"/>
</dbReference>
<keyword evidence="3" id="KW-1185">Reference proteome</keyword>
<gene>
    <name evidence="2" type="ORF">P5G59_02290</name>
</gene>
<comment type="caution">
    <text evidence="2">The sequence shown here is derived from an EMBL/GenBank/DDBJ whole genome shotgun (WGS) entry which is preliminary data.</text>
</comment>
<feature type="chain" id="PRO_5045448743" description="Lipoprotein" evidence="1">
    <location>
        <begin position="26"/>
        <end position="138"/>
    </location>
</feature>
<protein>
    <recommendedName>
        <fullName evidence="4">Lipoprotein</fullName>
    </recommendedName>
</protein>
<dbReference type="EMBL" id="JAROCB010000001">
    <property type="protein sequence ID" value="MDN4595958.1"/>
    <property type="molecule type" value="Genomic_DNA"/>
</dbReference>
<evidence type="ECO:0000256" key="1">
    <source>
        <dbReference type="SAM" id="SignalP"/>
    </source>
</evidence>
<feature type="signal peptide" evidence="1">
    <location>
        <begin position="1"/>
        <end position="25"/>
    </location>
</feature>
<name>A0ABT8IT54_9MICO</name>
<accession>A0ABT8IT54</accession>
<evidence type="ECO:0000313" key="2">
    <source>
        <dbReference type="EMBL" id="MDN4595958.1"/>
    </source>
</evidence>
<organism evidence="2 3">
    <name type="scientific">Leifsonia virtsii</name>
    <dbReference type="NCBI Taxonomy" id="3035915"/>
    <lineage>
        <taxon>Bacteria</taxon>
        <taxon>Bacillati</taxon>
        <taxon>Actinomycetota</taxon>
        <taxon>Actinomycetes</taxon>
        <taxon>Micrococcales</taxon>
        <taxon>Microbacteriaceae</taxon>
        <taxon>Leifsonia</taxon>
    </lineage>
</organism>
<evidence type="ECO:0000313" key="3">
    <source>
        <dbReference type="Proteomes" id="UP001174210"/>
    </source>
</evidence>
<reference evidence="2" key="1">
    <citation type="submission" date="2023-03" db="EMBL/GenBank/DDBJ databases">
        <title>MT1 and MT2 Draft Genomes of Novel Species.</title>
        <authorList>
            <person name="Venkateswaran K."/>
        </authorList>
    </citation>
    <scope>NUCLEOTIDE SEQUENCE</scope>
    <source>
        <strain evidence="2">F6_8S_P_1A</strain>
    </source>
</reference>
<proteinExistence type="predicted"/>
<sequence>MNTRARAFGTTTVAAFALAIGLAGCSTLPDPGTTASGGVFCLDLRSTVTNLEALRAWCLDHHDAAAAVEWVNGIENSLKAETPGDAATASRLHDAAAELDEQVRALSGPDGDTAIAQLPGVITDVLGKLTPTRDAVCA</sequence>
<dbReference type="RefSeq" id="WP_301215571.1">
    <property type="nucleotide sequence ID" value="NZ_JAROCB010000001.1"/>
</dbReference>
<dbReference type="Proteomes" id="UP001174210">
    <property type="component" value="Unassembled WGS sequence"/>
</dbReference>
<evidence type="ECO:0008006" key="4">
    <source>
        <dbReference type="Google" id="ProtNLM"/>
    </source>
</evidence>
<keyword evidence="1" id="KW-0732">Signal</keyword>